<dbReference type="PANTHER" id="PTHR43853:SF21">
    <property type="entry name" value="STEROID 3-KETOACYL-COA THIOLASE"/>
    <property type="match status" value="1"/>
</dbReference>
<dbReference type="InterPro" id="IPR002155">
    <property type="entry name" value="Thiolase"/>
</dbReference>
<dbReference type="InterPro" id="IPR020613">
    <property type="entry name" value="Thiolase_CS"/>
</dbReference>
<evidence type="ECO:0000313" key="9">
    <source>
        <dbReference type="EMBL" id="SMD05521.1"/>
    </source>
</evidence>
<dbReference type="PANTHER" id="PTHR43853">
    <property type="entry name" value="3-KETOACYL-COA THIOLASE, PEROXISOMAL"/>
    <property type="match status" value="1"/>
</dbReference>
<feature type="active site" description="Proton acceptor" evidence="5">
    <location>
        <position position="346"/>
    </location>
</feature>
<dbReference type="CDD" id="cd00751">
    <property type="entry name" value="thiolase"/>
    <property type="match status" value="1"/>
</dbReference>
<dbReference type="PIRSF" id="PIRSF000429">
    <property type="entry name" value="Ac-CoA_Ac_transf"/>
    <property type="match status" value="1"/>
</dbReference>
<dbReference type="EMBL" id="FWXI01000021">
    <property type="protein sequence ID" value="SMD05521.1"/>
    <property type="molecule type" value="Genomic_DNA"/>
</dbReference>
<dbReference type="FunFam" id="3.40.47.10:FF:000010">
    <property type="entry name" value="Acetyl-CoA acetyltransferase (Thiolase)"/>
    <property type="match status" value="1"/>
</dbReference>
<gene>
    <name evidence="9" type="ORF">SAMN04488500_12169</name>
</gene>
<evidence type="ECO:0000256" key="1">
    <source>
        <dbReference type="ARBA" id="ARBA00010982"/>
    </source>
</evidence>
<keyword evidence="2 6" id="KW-0808">Transferase</keyword>
<feature type="domain" description="Thiolase N-terminal" evidence="7">
    <location>
        <begin position="5"/>
        <end position="259"/>
    </location>
</feature>
<evidence type="ECO:0000259" key="8">
    <source>
        <dbReference type="Pfam" id="PF02803"/>
    </source>
</evidence>
<dbReference type="Pfam" id="PF00108">
    <property type="entry name" value="Thiolase_N"/>
    <property type="match status" value="1"/>
</dbReference>
<dbReference type="OrthoDB" id="9764892at2"/>
<accession>A0A1W2E703</accession>
<reference evidence="9 10" key="1">
    <citation type="submission" date="2017-04" db="EMBL/GenBank/DDBJ databases">
        <authorList>
            <person name="Afonso C.L."/>
            <person name="Miller P.J."/>
            <person name="Scott M.A."/>
            <person name="Spackman E."/>
            <person name="Goraichik I."/>
            <person name="Dimitrov K.M."/>
            <person name="Suarez D.L."/>
            <person name="Swayne D.E."/>
        </authorList>
    </citation>
    <scope>NUCLEOTIDE SEQUENCE [LARGE SCALE GENOMIC DNA]</scope>
    <source>
        <strain evidence="9 10">DSM 5090</strain>
    </source>
</reference>
<dbReference type="InterPro" id="IPR020610">
    <property type="entry name" value="Thiolase_AS"/>
</dbReference>
<sequence>MQEAVIVAAARTPLGKGYKGSLKDVRPESLGAIVVKDLLRRAPVVDPNEIEDVIMGCAFGEGAQGLNIARNLALHAGLPMSVSGMTLNRFCSAGLQAIALATEQVMLGWGDVAIGGGVESMSMVQMGGLQPAPNPELMQHSEVYIAMGQTAENVANRYGISREDQDTLALASHHKAAKAIEEGKFTDEIVPVPFVNRKYVNGRIIEEAGICKDDEGVRASATMEDLAKLKPVFHAKGSVTAGNSSQITDGAAAVMIMSAKRAEQLGLKPLAVLRSFAVGGVNPDEMGIGPVVAIPKAMKRAGLTLDKMDIILLNEAFAAQALYCMRKLDMDQTKVNPNGGAIAVGHPLGCTGAKLTVELINELGRNDGKYGLVSMCIGGGMGAAGVFEKL</sequence>
<dbReference type="NCBIfam" id="TIGR01930">
    <property type="entry name" value="AcCoA-C-Actrans"/>
    <property type="match status" value="1"/>
</dbReference>
<protein>
    <recommendedName>
        <fullName evidence="4">acetyl-CoA C-acyltransferase</fullName>
        <ecNumber evidence="4">2.3.1.16</ecNumber>
    </recommendedName>
</protein>
<dbReference type="PROSITE" id="PS00737">
    <property type="entry name" value="THIOLASE_2"/>
    <property type="match status" value="1"/>
</dbReference>
<dbReference type="GO" id="GO:0006635">
    <property type="term" value="P:fatty acid beta-oxidation"/>
    <property type="evidence" value="ECO:0007669"/>
    <property type="project" value="TreeGrafter"/>
</dbReference>
<evidence type="ECO:0000256" key="3">
    <source>
        <dbReference type="ARBA" id="ARBA00023315"/>
    </source>
</evidence>
<dbReference type="GO" id="GO:0005737">
    <property type="term" value="C:cytoplasm"/>
    <property type="evidence" value="ECO:0007669"/>
    <property type="project" value="UniProtKB-ARBA"/>
</dbReference>
<evidence type="ECO:0000256" key="2">
    <source>
        <dbReference type="ARBA" id="ARBA00022679"/>
    </source>
</evidence>
<dbReference type="AlphaFoldDB" id="A0A1W2E703"/>
<organism evidence="9 10">
    <name type="scientific">Sporomusa malonica</name>
    <dbReference type="NCBI Taxonomy" id="112901"/>
    <lineage>
        <taxon>Bacteria</taxon>
        <taxon>Bacillati</taxon>
        <taxon>Bacillota</taxon>
        <taxon>Negativicutes</taxon>
        <taxon>Selenomonadales</taxon>
        <taxon>Sporomusaceae</taxon>
        <taxon>Sporomusa</taxon>
    </lineage>
</organism>
<dbReference type="Proteomes" id="UP000192738">
    <property type="component" value="Unassembled WGS sequence"/>
</dbReference>
<feature type="active site" description="Proton acceptor" evidence="5">
    <location>
        <position position="376"/>
    </location>
</feature>
<keyword evidence="3 6" id="KW-0012">Acyltransferase</keyword>
<keyword evidence="10" id="KW-1185">Reference proteome</keyword>
<dbReference type="STRING" id="112901.SAMN04488500_12169"/>
<evidence type="ECO:0000259" key="7">
    <source>
        <dbReference type="Pfam" id="PF00108"/>
    </source>
</evidence>
<evidence type="ECO:0000256" key="5">
    <source>
        <dbReference type="PIRSR" id="PIRSR000429-1"/>
    </source>
</evidence>
<dbReference type="Gene3D" id="3.40.47.10">
    <property type="match status" value="1"/>
</dbReference>
<evidence type="ECO:0000256" key="6">
    <source>
        <dbReference type="RuleBase" id="RU003557"/>
    </source>
</evidence>
<dbReference type="RefSeq" id="WP_084577630.1">
    <property type="nucleotide sequence ID" value="NZ_CP155572.1"/>
</dbReference>
<dbReference type="Pfam" id="PF02803">
    <property type="entry name" value="Thiolase_C"/>
    <property type="match status" value="1"/>
</dbReference>
<dbReference type="GO" id="GO:0010124">
    <property type="term" value="P:phenylacetate catabolic process"/>
    <property type="evidence" value="ECO:0007669"/>
    <property type="project" value="TreeGrafter"/>
</dbReference>
<dbReference type="GO" id="GO:0003988">
    <property type="term" value="F:acetyl-CoA C-acyltransferase activity"/>
    <property type="evidence" value="ECO:0007669"/>
    <property type="project" value="UniProtKB-EC"/>
</dbReference>
<dbReference type="InterPro" id="IPR020616">
    <property type="entry name" value="Thiolase_N"/>
</dbReference>
<proteinExistence type="inferred from homology"/>
<dbReference type="InterPro" id="IPR050215">
    <property type="entry name" value="Thiolase-like_sf_Thiolase"/>
</dbReference>
<feature type="domain" description="Thiolase C-terminal" evidence="8">
    <location>
        <begin position="267"/>
        <end position="389"/>
    </location>
</feature>
<feature type="active site" description="Acyl-thioester intermediate" evidence="5">
    <location>
        <position position="91"/>
    </location>
</feature>
<comment type="similarity">
    <text evidence="1 6">Belongs to the thiolase-like superfamily. Thiolase family.</text>
</comment>
<evidence type="ECO:0000256" key="4">
    <source>
        <dbReference type="ARBA" id="ARBA00024073"/>
    </source>
</evidence>
<dbReference type="InterPro" id="IPR016039">
    <property type="entry name" value="Thiolase-like"/>
</dbReference>
<evidence type="ECO:0000313" key="10">
    <source>
        <dbReference type="Proteomes" id="UP000192738"/>
    </source>
</evidence>
<dbReference type="PROSITE" id="PS00099">
    <property type="entry name" value="THIOLASE_3"/>
    <property type="match status" value="1"/>
</dbReference>
<dbReference type="InterPro" id="IPR020617">
    <property type="entry name" value="Thiolase_C"/>
</dbReference>
<name>A0A1W2E703_9FIRM</name>
<dbReference type="SUPFAM" id="SSF53901">
    <property type="entry name" value="Thiolase-like"/>
    <property type="match status" value="2"/>
</dbReference>
<dbReference type="EC" id="2.3.1.16" evidence="4"/>